<dbReference type="Proteomes" id="UP000233343">
    <property type="component" value="Unassembled WGS sequence"/>
</dbReference>
<sequence length="334" mass="37612">MMTDVDDRLTAAELAQLWNTFMNNKMYKCVLLYCENKAEDQELTAIIKNAIQICDGIISEIIAIYEKENHPIPIAMNEDEDVNISAPKLYSEILMLSYIHDMTRYGMIGYSTAVSIAVREDVEELFNKALQEDIQLYKRTLSLLQSKGTYYRSPSIPIPEKIEIADKGSYLSGFVGKQRALTVVEVMNLYNDMQRNALGKAVFLGLSQTVASNDIEKFLLKCVNHFNKNVEKFANTLIKDNISTSPTLDSEVLHSTTPPFSERLMLGQVVMFIATLTGYYGTALGTVSRRDLGEIYAAVLVDTVELGNQAAKLLIKYGWLEQAPQSVDHKFQMK</sequence>
<dbReference type="EMBL" id="PISD01000039">
    <property type="protein sequence ID" value="PKG27665.1"/>
    <property type="molecule type" value="Genomic_DNA"/>
</dbReference>
<dbReference type="InterPro" id="IPR021617">
    <property type="entry name" value="DUF3231"/>
</dbReference>
<dbReference type="InterPro" id="IPR012347">
    <property type="entry name" value="Ferritin-like"/>
</dbReference>
<comment type="caution">
    <text evidence="1">The sequence shown here is derived from an EMBL/GenBank/DDBJ whole genome shotgun (WGS) entry which is preliminary data.</text>
</comment>
<accession>A0A2N0ZDU5</accession>
<gene>
    <name evidence="1" type="ORF">CWS20_17580</name>
</gene>
<dbReference type="Pfam" id="PF11553">
    <property type="entry name" value="DUF3231"/>
    <property type="match status" value="2"/>
</dbReference>
<name>A0A2N0ZDU5_9BACI</name>
<evidence type="ECO:0000313" key="2">
    <source>
        <dbReference type="Proteomes" id="UP000233343"/>
    </source>
</evidence>
<evidence type="ECO:0000313" key="1">
    <source>
        <dbReference type="EMBL" id="PKG27665.1"/>
    </source>
</evidence>
<keyword evidence="2" id="KW-1185">Reference proteome</keyword>
<dbReference type="RefSeq" id="WP_083957148.1">
    <property type="nucleotide sequence ID" value="NZ_JARMMB010000003.1"/>
</dbReference>
<dbReference type="Gene3D" id="1.20.1260.10">
    <property type="match status" value="2"/>
</dbReference>
<proteinExistence type="predicted"/>
<organism evidence="1 2">
    <name type="scientific">Cytobacillus horneckiae</name>
    <dbReference type="NCBI Taxonomy" id="549687"/>
    <lineage>
        <taxon>Bacteria</taxon>
        <taxon>Bacillati</taxon>
        <taxon>Bacillota</taxon>
        <taxon>Bacilli</taxon>
        <taxon>Bacillales</taxon>
        <taxon>Bacillaceae</taxon>
        <taxon>Cytobacillus</taxon>
    </lineage>
</organism>
<protein>
    <submittedName>
        <fullName evidence="1">DUF3231 domain-containing protein</fullName>
    </submittedName>
</protein>
<dbReference type="AlphaFoldDB" id="A0A2N0ZDU5"/>
<reference evidence="1 2" key="1">
    <citation type="journal article" date="2010" name="Int. J. Syst. Evol. Microbiol.">
        <title>Bacillus horneckiae sp. nov., isolated from a spacecraft-assembly clean room.</title>
        <authorList>
            <person name="Vaishampayan P."/>
            <person name="Probst A."/>
            <person name="Krishnamurthi S."/>
            <person name="Ghosh S."/>
            <person name="Osman S."/>
            <person name="McDowall A."/>
            <person name="Ruckmani A."/>
            <person name="Mayilraj S."/>
            <person name="Venkateswaran K."/>
        </authorList>
    </citation>
    <scope>NUCLEOTIDE SEQUENCE [LARGE SCALE GENOMIC DNA]</scope>
    <source>
        <strain evidence="2">1PO1SC</strain>
    </source>
</reference>